<protein>
    <submittedName>
        <fullName evidence="1">Uncharacterized protein</fullName>
    </submittedName>
</protein>
<comment type="caution">
    <text evidence="1">The sequence shown here is derived from an EMBL/GenBank/DDBJ whole genome shotgun (WGS) entry which is preliminary data.</text>
</comment>
<reference evidence="1 2" key="1">
    <citation type="submission" date="2016-09" db="EMBL/GenBank/DDBJ databases">
        <title>Photobacterium proteolyticum sp. nov. a protease producing bacterium isolated from ocean sediments of Laizhou Bay.</title>
        <authorList>
            <person name="Li Y."/>
        </authorList>
    </citation>
    <scope>NUCLEOTIDE SEQUENCE [LARGE SCALE GENOMIC DNA]</scope>
    <source>
        <strain evidence="1 2">13-12</strain>
    </source>
</reference>
<dbReference type="EMBL" id="MJIL01000075">
    <property type="protein sequence ID" value="OLQ75575.1"/>
    <property type="molecule type" value="Genomic_DNA"/>
</dbReference>
<sequence length="484" mass="55608">MRILALIIISLTAVSCTSLPEPIPDSVSDQLRYYPSSVQNCAFQLVDFKRIVQQQGVQDVQHLWVPRYPHLAFDRFSLSLIPDLTSQQSKEQWLQYVARLASVQRKVEHQNLANKAGFDIEHNDKCARQLTHTTLSDRQFWHQLRQYPPHIQSNYQNWQRVVGLYPISKSLATPAIDTEKKRIISGFISPLDEYTISYAAASTPSQLSSEEIQSWFERTRQQSHLGWPLLTEYQVARLSEYYAPEFLIESASLDDKPGQVAYHSGGLPYINTSRPTLYTSHSYTRFHGQILLQLEYSLWFAHRTATSAIDPYAGQFDGLLVRLTLDSRGRPYILDSIHHCGCYHIVFALDTQLKFAPRNTRIEAPITMHVNPRAGAATLQVTVSKGEHMMKGVRWIQNSTLSHQLNVLDYQQLRSLPLQKNQHKSLFDEQGMLMASTRLERWYLWPFGVKSPGTMRQIGHHATAFIGERHFDDADMLSPLFQKP</sequence>
<keyword evidence="2" id="KW-1185">Reference proteome</keyword>
<dbReference type="STRING" id="1903952.BIT28_22550"/>
<accession>A0A1Q9GLZ6</accession>
<dbReference type="AlphaFoldDB" id="A0A1Q9GLZ6"/>
<evidence type="ECO:0000313" key="2">
    <source>
        <dbReference type="Proteomes" id="UP000186905"/>
    </source>
</evidence>
<organism evidence="1 2">
    <name type="scientific">Photobacterium proteolyticum</name>
    <dbReference type="NCBI Taxonomy" id="1903952"/>
    <lineage>
        <taxon>Bacteria</taxon>
        <taxon>Pseudomonadati</taxon>
        <taxon>Pseudomonadota</taxon>
        <taxon>Gammaproteobacteria</taxon>
        <taxon>Vibrionales</taxon>
        <taxon>Vibrionaceae</taxon>
        <taxon>Photobacterium</taxon>
    </lineage>
</organism>
<dbReference type="PROSITE" id="PS51257">
    <property type="entry name" value="PROKAR_LIPOPROTEIN"/>
    <property type="match status" value="1"/>
</dbReference>
<gene>
    <name evidence="1" type="ORF">BIT28_22550</name>
</gene>
<dbReference type="OrthoDB" id="5405204at2"/>
<evidence type="ECO:0000313" key="1">
    <source>
        <dbReference type="EMBL" id="OLQ75575.1"/>
    </source>
</evidence>
<proteinExistence type="predicted"/>
<name>A0A1Q9GLZ6_9GAMM</name>
<dbReference type="Proteomes" id="UP000186905">
    <property type="component" value="Unassembled WGS sequence"/>
</dbReference>